<dbReference type="Proteomes" id="UP000190816">
    <property type="component" value="Unassembled WGS sequence"/>
</dbReference>
<keyword evidence="1" id="KW-0472">Membrane</keyword>
<feature type="transmembrane region" description="Helical" evidence="1">
    <location>
        <begin position="132"/>
        <end position="151"/>
    </location>
</feature>
<dbReference type="AlphaFoldDB" id="A0AAJ3TML3"/>
<dbReference type="RefSeq" id="WP_059323142.1">
    <property type="nucleotide sequence ID" value="NZ_CP016377.1"/>
</dbReference>
<dbReference type="GO" id="GO:0005886">
    <property type="term" value="C:plasma membrane"/>
    <property type="evidence" value="ECO:0007669"/>
    <property type="project" value="TreeGrafter"/>
</dbReference>
<evidence type="ECO:0000256" key="1">
    <source>
        <dbReference type="SAM" id="Phobius"/>
    </source>
</evidence>
<organism evidence="2 3">
    <name type="scientific">Elizabethkingia ursingii</name>
    <dbReference type="NCBI Taxonomy" id="1756150"/>
    <lineage>
        <taxon>Bacteria</taxon>
        <taxon>Pseudomonadati</taxon>
        <taxon>Bacteroidota</taxon>
        <taxon>Flavobacteriia</taxon>
        <taxon>Flavobacteriales</taxon>
        <taxon>Weeksellaceae</taxon>
        <taxon>Elizabethkingia</taxon>
    </lineage>
</organism>
<feature type="transmembrane region" description="Helical" evidence="1">
    <location>
        <begin position="157"/>
        <end position="175"/>
    </location>
</feature>
<gene>
    <name evidence="2" type="ORF">BAY32_12675</name>
</gene>
<proteinExistence type="predicted"/>
<dbReference type="Pfam" id="PF03729">
    <property type="entry name" value="DUF308"/>
    <property type="match status" value="1"/>
</dbReference>
<dbReference type="InterPro" id="IPR052712">
    <property type="entry name" value="Acid_resist_chaperone_HdeD"/>
</dbReference>
<evidence type="ECO:0008006" key="4">
    <source>
        <dbReference type="Google" id="ProtNLM"/>
    </source>
</evidence>
<keyword evidence="1" id="KW-0812">Transmembrane</keyword>
<dbReference type="KEGG" id="ego:BBD34_17275"/>
<feature type="transmembrane region" description="Helical" evidence="1">
    <location>
        <begin position="74"/>
        <end position="92"/>
    </location>
</feature>
<feature type="transmembrane region" description="Helical" evidence="1">
    <location>
        <begin position="44"/>
        <end position="62"/>
    </location>
</feature>
<evidence type="ECO:0000313" key="2">
    <source>
        <dbReference type="EMBL" id="OPB72404.1"/>
    </source>
</evidence>
<dbReference type="PANTHER" id="PTHR34989">
    <property type="entry name" value="PROTEIN HDED"/>
    <property type="match status" value="1"/>
</dbReference>
<accession>A0AAJ3TML3</accession>
<dbReference type="EMBL" id="MAIC01000017">
    <property type="protein sequence ID" value="OPB72404.1"/>
    <property type="molecule type" value="Genomic_DNA"/>
</dbReference>
<comment type="caution">
    <text evidence="2">The sequence shown here is derived from an EMBL/GenBank/DDBJ whole genome shotgun (WGS) entry which is preliminary data.</text>
</comment>
<dbReference type="PANTHER" id="PTHR34989:SF1">
    <property type="entry name" value="PROTEIN HDED"/>
    <property type="match status" value="1"/>
</dbReference>
<name>A0AAJ3TML3_9FLAO</name>
<evidence type="ECO:0000313" key="3">
    <source>
        <dbReference type="Proteomes" id="UP000190816"/>
    </source>
</evidence>
<protein>
    <recommendedName>
        <fullName evidence="4">DUF308 domain-containing protein</fullName>
    </recommendedName>
</protein>
<keyword evidence="1" id="KW-1133">Transmembrane helix</keyword>
<sequence length="199" mass="22517">MSDSFTTTIKGSVKNKYFALVTAVISIIIGILLFTSPIENKLNIIQICAGSFILFGLLRLVFSFQNRRIINGWGWHLIYGMLILDMGIYLLIYKGGSAIILISFIALFRAITFLGTSIDLKRHEHYGWKSMALWSTLAILCAIMSFSPSLFGQGSTIILLSITFVTTGIASIFLFREFSKINHYHRTIRKMMRSLEDEI</sequence>
<dbReference type="InterPro" id="IPR005325">
    <property type="entry name" value="DUF308_memb"/>
</dbReference>
<feature type="transmembrane region" description="Helical" evidence="1">
    <location>
        <begin position="17"/>
        <end position="38"/>
    </location>
</feature>
<feature type="transmembrane region" description="Helical" evidence="1">
    <location>
        <begin position="98"/>
        <end position="120"/>
    </location>
</feature>
<reference evidence="2 3" key="1">
    <citation type="submission" date="2016-06" db="EMBL/GenBank/DDBJ databases">
        <authorList>
            <person name="Nicholson A.C."/>
        </authorList>
    </citation>
    <scope>NUCLEOTIDE SEQUENCE [LARGE SCALE GENOMIC DNA]</scope>
    <source>
        <strain evidence="2 3">G4123</strain>
    </source>
</reference>